<keyword evidence="1" id="KW-0812">Transmembrane</keyword>
<proteinExistence type="predicted"/>
<keyword evidence="1" id="KW-0472">Membrane</keyword>
<sequence>MKLTNLFVVILIVIGAVSIPIGVKQKRMIEAEELKVRYNEIIDNAVKDSAKTLLDPIDNESIEILAEGKNINFKTTNLNLDKALWRFYQTMFLNLNIENDYMQQQIFLDKVPIKLAVGYDGYYINTWTEVIENAENKVKEIWQPKKEFLYYDDKNNIKVNLTLDDYVYITDINTNEKLQGKQKEFKDKYKNVLFSDKFDQVRRQIIVESIRKDLEYYSSLNNQISLKNGWGYTLKLPLIDEKAINDITFIAFLQGLPLNGIELYNTYGFGVARVVRKNNVYGNEESGVKYYHSDKCNNRTNSDVIFDSPVDACKNGYYPHPLCN</sequence>
<dbReference type="RefSeq" id="WP_039637209.1">
    <property type="nucleotide sequence ID" value="NZ_AYSO01000020.1"/>
</dbReference>
<evidence type="ECO:0000256" key="1">
    <source>
        <dbReference type="SAM" id="Phobius"/>
    </source>
</evidence>
<gene>
    <name evidence="2" type="ORF">U732_1006</name>
</gene>
<accession>A0A0C1TY71</accession>
<organism evidence="2 3">
    <name type="scientific">Clostridium argentinense CDC 2741</name>
    <dbReference type="NCBI Taxonomy" id="1418104"/>
    <lineage>
        <taxon>Bacteria</taxon>
        <taxon>Bacillati</taxon>
        <taxon>Bacillota</taxon>
        <taxon>Clostridia</taxon>
        <taxon>Eubacteriales</taxon>
        <taxon>Clostridiaceae</taxon>
        <taxon>Clostridium</taxon>
    </lineage>
</organism>
<keyword evidence="3" id="KW-1185">Reference proteome</keyword>
<reference evidence="2 3" key="1">
    <citation type="journal article" date="2015" name="Infect. Genet. Evol.">
        <title>Genomic sequences of six botulinum neurotoxin-producing strains representing three clostridial species illustrate the mobility and diversity of botulinum neurotoxin genes.</title>
        <authorList>
            <person name="Smith T.J."/>
            <person name="Hill K.K."/>
            <person name="Xie G."/>
            <person name="Foley B.T."/>
            <person name="Williamson C.H."/>
            <person name="Foster J.T."/>
            <person name="Johnson S.L."/>
            <person name="Chertkov O."/>
            <person name="Teshima H."/>
            <person name="Gibbons H.S."/>
            <person name="Johnsky L.A."/>
            <person name="Karavis M.A."/>
            <person name="Smith L.A."/>
        </authorList>
    </citation>
    <scope>NUCLEOTIDE SEQUENCE [LARGE SCALE GENOMIC DNA]</scope>
    <source>
        <strain evidence="2 3">CDC 2741</strain>
    </source>
</reference>
<feature type="transmembrane region" description="Helical" evidence="1">
    <location>
        <begin position="6"/>
        <end position="23"/>
    </location>
</feature>
<dbReference type="AlphaFoldDB" id="A0A0C1TY71"/>
<dbReference type="OrthoDB" id="1936781at2"/>
<dbReference type="Proteomes" id="UP000031366">
    <property type="component" value="Unassembled WGS sequence"/>
</dbReference>
<dbReference type="EMBL" id="AYSO01000020">
    <property type="protein sequence ID" value="KIE44298.1"/>
    <property type="molecule type" value="Genomic_DNA"/>
</dbReference>
<keyword evidence="1" id="KW-1133">Transmembrane helix</keyword>
<evidence type="ECO:0000313" key="2">
    <source>
        <dbReference type="EMBL" id="KIE44298.1"/>
    </source>
</evidence>
<comment type="caution">
    <text evidence="2">The sequence shown here is derived from an EMBL/GenBank/DDBJ whole genome shotgun (WGS) entry which is preliminary data.</text>
</comment>
<evidence type="ECO:0000313" key="3">
    <source>
        <dbReference type="Proteomes" id="UP000031366"/>
    </source>
</evidence>
<protein>
    <submittedName>
        <fullName evidence="2">Uncharacterized protein</fullName>
    </submittedName>
</protein>
<dbReference type="STRING" id="29341.RSJ17_07805"/>
<name>A0A0C1TY71_9CLOT</name>